<dbReference type="AlphaFoldDB" id="A0A4P8WH92"/>
<evidence type="ECO:0000256" key="1">
    <source>
        <dbReference type="ARBA" id="ARBA00004236"/>
    </source>
</evidence>
<dbReference type="GO" id="GO:0016757">
    <property type="term" value="F:glycosyltransferase activity"/>
    <property type="evidence" value="ECO:0007669"/>
    <property type="project" value="UniProtKB-KW"/>
</dbReference>
<dbReference type="Gene3D" id="3.90.550.10">
    <property type="entry name" value="Spore Coat Polysaccharide Biosynthesis Protein SpsA, Chain A"/>
    <property type="match status" value="1"/>
</dbReference>
<feature type="domain" description="Glycosyltransferase 2-like" evidence="6">
    <location>
        <begin position="7"/>
        <end position="131"/>
    </location>
</feature>
<comment type="subcellular location">
    <subcellularLocation>
        <location evidence="1">Cell membrane</location>
    </subcellularLocation>
</comment>
<dbReference type="Pfam" id="PF00535">
    <property type="entry name" value="Glycos_transf_2"/>
    <property type="match status" value="1"/>
</dbReference>
<keyword evidence="3" id="KW-0328">Glycosyltransferase</keyword>
<proteinExistence type="predicted"/>
<dbReference type="GeneID" id="40265434"/>
<evidence type="ECO:0000256" key="4">
    <source>
        <dbReference type="ARBA" id="ARBA00022679"/>
    </source>
</evidence>
<dbReference type="OrthoDB" id="46222at2157"/>
<sequence>MPAADASVVVPAREEGSRLERTLDSLAAQLFDGRLEVIVVASDATTERVARAHPAVDRVVVDDRRAGPGPARNLGAAVAGGEVVLFTDADTIVPPCWVRRHYRHYATPEVVGVGGPLRPLEGGLRHRALFRVLSDWWYRACWPVGFVQQPGCNCSVRRTAFEAIGGFDDDLQFLEDTDLSLRLAREGPVVYDHTCPVETSTRRQNRVGYARLFWTYLVGYLEYALPGSSPTRDYF</sequence>
<dbReference type="RefSeq" id="WP_138244998.1">
    <property type="nucleotide sequence ID" value="NZ_CP040330.1"/>
</dbReference>
<reference evidence="8" key="1">
    <citation type="submission" date="2019-05" db="EMBL/GenBank/DDBJ databases">
        <title>Genome sequence and methylation pattern of the halophilic Archaeon Natrinema versiforme BOL5-4.</title>
        <authorList>
            <person name="DasSarma P."/>
            <person name="Anton B.P."/>
            <person name="DasSarma S.L."/>
            <person name="Martinez F.L."/>
            <person name="Guzman D."/>
            <person name="Roberts R.J."/>
            <person name="DasSarma S."/>
        </authorList>
    </citation>
    <scope>NUCLEOTIDE SEQUENCE [LARGE SCALE GENOMIC DNA]</scope>
    <source>
        <strain evidence="8">BOL5-4</strain>
    </source>
</reference>
<keyword evidence="4 7" id="KW-0808">Transferase</keyword>
<evidence type="ECO:0000256" key="2">
    <source>
        <dbReference type="ARBA" id="ARBA00022475"/>
    </source>
</evidence>
<evidence type="ECO:0000259" key="6">
    <source>
        <dbReference type="Pfam" id="PF00535"/>
    </source>
</evidence>
<dbReference type="Proteomes" id="UP000302218">
    <property type="component" value="Chromosome"/>
</dbReference>
<dbReference type="InterPro" id="IPR001173">
    <property type="entry name" value="Glyco_trans_2-like"/>
</dbReference>
<keyword evidence="5" id="KW-0472">Membrane</keyword>
<gene>
    <name evidence="7" type="ORF">FEJ81_09135</name>
</gene>
<organism evidence="7 8">
    <name type="scientific">Natrinema versiforme</name>
    <dbReference type="NCBI Taxonomy" id="88724"/>
    <lineage>
        <taxon>Archaea</taxon>
        <taxon>Methanobacteriati</taxon>
        <taxon>Methanobacteriota</taxon>
        <taxon>Stenosarchaea group</taxon>
        <taxon>Halobacteria</taxon>
        <taxon>Halobacteriales</taxon>
        <taxon>Natrialbaceae</taxon>
        <taxon>Natrinema</taxon>
    </lineage>
</organism>
<dbReference type="EMBL" id="CP040330">
    <property type="protein sequence ID" value="QCS42514.1"/>
    <property type="molecule type" value="Genomic_DNA"/>
</dbReference>
<evidence type="ECO:0000256" key="3">
    <source>
        <dbReference type="ARBA" id="ARBA00022676"/>
    </source>
</evidence>
<keyword evidence="2" id="KW-1003">Cell membrane</keyword>
<dbReference type="GO" id="GO:0005886">
    <property type="term" value="C:plasma membrane"/>
    <property type="evidence" value="ECO:0007669"/>
    <property type="project" value="UniProtKB-SubCell"/>
</dbReference>
<dbReference type="PANTHER" id="PTHR43646">
    <property type="entry name" value="GLYCOSYLTRANSFERASE"/>
    <property type="match status" value="1"/>
</dbReference>
<protein>
    <submittedName>
        <fullName evidence="7">Glycosyltransferase</fullName>
    </submittedName>
</protein>
<dbReference type="InterPro" id="IPR029044">
    <property type="entry name" value="Nucleotide-diphossugar_trans"/>
</dbReference>
<name>A0A4P8WH92_9EURY</name>
<accession>A0A4P8WH92</accession>
<evidence type="ECO:0000313" key="8">
    <source>
        <dbReference type="Proteomes" id="UP000302218"/>
    </source>
</evidence>
<evidence type="ECO:0000313" key="7">
    <source>
        <dbReference type="EMBL" id="QCS42514.1"/>
    </source>
</evidence>
<dbReference type="PANTHER" id="PTHR43646:SF2">
    <property type="entry name" value="GLYCOSYLTRANSFERASE 2-LIKE DOMAIN-CONTAINING PROTEIN"/>
    <property type="match status" value="1"/>
</dbReference>
<dbReference type="SUPFAM" id="SSF53448">
    <property type="entry name" value="Nucleotide-diphospho-sugar transferases"/>
    <property type="match status" value="1"/>
</dbReference>
<dbReference type="KEGG" id="nvr:FEJ81_09135"/>
<evidence type="ECO:0000256" key="5">
    <source>
        <dbReference type="ARBA" id="ARBA00023136"/>
    </source>
</evidence>